<proteinExistence type="predicted"/>
<dbReference type="EMBL" id="HACM01010436">
    <property type="protein sequence ID" value="CRZ10878.1"/>
    <property type="molecule type" value="Transcribed_RNA"/>
</dbReference>
<evidence type="ECO:0008006" key="2">
    <source>
        <dbReference type="Google" id="ProtNLM"/>
    </source>
</evidence>
<protein>
    <recommendedName>
        <fullName evidence="2">PUL domain-containing protein</fullName>
    </recommendedName>
</protein>
<sequence>MILFVTVVAEKDHSDVVACDNPPGVLVQQPAPELSTRRVPPLFSTRHAFVVLDSTLQENIPGASQPFSIRLTTSQQMSDLMELQRRLAGSSFDAQIADTDMELLVLLLDVIDEIPSHVIGLCASVIRQRRAMERISQLDTLSHSLLPRITSICIDRSTNSDIVLTCLAFTINLTATSFTHRRWQQFATSSFSHMIGVCLPLVNSGSPMESLFAVELLGNYCLLSPHLSSVQRLHLLHQVMHAIDDRLTSDALVVKLLVALGTLLELVPGRMEEMNQSFSHIDAILTAVQTRMPHLAPIIFRLKQLLDD</sequence>
<dbReference type="Gene3D" id="1.25.10.10">
    <property type="entry name" value="Leucine-rich Repeat Variant"/>
    <property type="match status" value="1"/>
</dbReference>
<dbReference type="InterPro" id="IPR011989">
    <property type="entry name" value="ARM-like"/>
</dbReference>
<reference evidence="1" key="1">
    <citation type="submission" date="2015-04" db="EMBL/GenBank/DDBJ databases">
        <title>The genome sequence of the plant pathogenic Rhizarian Plasmodiophora brassicae reveals insights in its biotrophic life cycle and the origin of chitin synthesis.</title>
        <authorList>
            <person name="Schwelm A."/>
            <person name="Fogelqvist J."/>
            <person name="Knaust A."/>
            <person name="Julke S."/>
            <person name="Lilja T."/>
            <person name="Dhandapani V."/>
            <person name="Bonilla-Rosso G."/>
            <person name="Karlsson M."/>
            <person name="Shevchenko A."/>
            <person name="Choi S.R."/>
            <person name="Kim H.G."/>
            <person name="Park J.Y."/>
            <person name="Lim Y.P."/>
            <person name="Ludwig-Muller J."/>
            <person name="Dixelius C."/>
        </authorList>
    </citation>
    <scope>NUCLEOTIDE SEQUENCE</scope>
    <source>
        <tissue evidence="1">Potato root galls</tissue>
    </source>
</reference>
<dbReference type="AlphaFoldDB" id="A0A0H5R9V9"/>
<accession>A0A0H5R9V9</accession>
<name>A0A0H5R9V9_9EUKA</name>
<organism evidence="1">
    <name type="scientific">Spongospora subterranea</name>
    <dbReference type="NCBI Taxonomy" id="70186"/>
    <lineage>
        <taxon>Eukaryota</taxon>
        <taxon>Sar</taxon>
        <taxon>Rhizaria</taxon>
        <taxon>Endomyxa</taxon>
        <taxon>Phytomyxea</taxon>
        <taxon>Plasmodiophorida</taxon>
        <taxon>Plasmodiophoridae</taxon>
        <taxon>Spongospora</taxon>
    </lineage>
</organism>
<evidence type="ECO:0000313" key="1">
    <source>
        <dbReference type="EMBL" id="CRZ10878.1"/>
    </source>
</evidence>